<dbReference type="Proteomes" id="UP000192907">
    <property type="component" value="Unassembled WGS sequence"/>
</dbReference>
<protein>
    <submittedName>
        <fullName evidence="1">Uncharacterized protein</fullName>
    </submittedName>
</protein>
<gene>
    <name evidence="1" type="ORF">SAMN06296036_101370</name>
</gene>
<evidence type="ECO:0000313" key="2">
    <source>
        <dbReference type="Proteomes" id="UP000192907"/>
    </source>
</evidence>
<proteinExistence type="predicted"/>
<dbReference type="EMBL" id="FWZT01000001">
    <property type="protein sequence ID" value="SME90496.1"/>
    <property type="molecule type" value="Genomic_DNA"/>
</dbReference>
<keyword evidence="2" id="KW-1185">Reference proteome</keyword>
<dbReference type="RefSeq" id="WP_132314514.1">
    <property type="nucleotide sequence ID" value="NZ_FWZT01000001.1"/>
</dbReference>
<dbReference type="AlphaFoldDB" id="A0A1Y6B3Z1"/>
<dbReference type="SUPFAM" id="SSF53474">
    <property type="entry name" value="alpha/beta-Hydrolases"/>
    <property type="match status" value="1"/>
</dbReference>
<name>A0A1Y6B3Z1_9BACT</name>
<dbReference type="STRING" id="1513793.SAMN06296036_101370"/>
<sequence length="212" mass="24016">MRICLLLAGLWGFEGYGQEACYGSKSAKTGMIYFHGIDNPSPDAMERENRRHLEKVALKENLRIFVPRGTLECRPGKVCWAHYTINRARQVFQRVKAQSQNCLGQATLKIAMGFSNGGYLVNRLFVSCAFNKEQVVIVAGARGHSSSVPDQAKECGSLMIHIGKRDQMYARAQRYHEDLKKRNFPVFFSPFDGAHELRYKPLKELISQAKSL</sequence>
<evidence type="ECO:0000313" key="1">
    <source>
        <dbReference type="EMBL" id="SME90496.1"/>
    </source>
</evidence>
<organism evidence="1 2">
    <name type="scientific">Pseudobacteriovorax antillogorgiicola</name>
    <dbReference type="NCBI Taxonomy" id="1513793"/>
    <lineage>
        <taxon>Bacteria</taxon>
        <taxon>Pseudomonadati</taxon>
        <taxon>Bdellovibrionota</taxon>
        <taxon>Oligoflexia</taxon>
        <taxon>Oligoflexales</taxon>
        <taxon>Pseudobacteriovoracaceae</taxon>
        <taxon>Pseudobacteriovorax</taxon>
    </lineage>
</organism>
<dbReference type="Gene3D" id="3.40.50.1820">
    <property type="entry name" value="alpha/beta hydrolase"/>
    <property type="match status" value="1"/>
</dbReference>
<reference evidence="2" key="1">
    <citation type="submission" date="2017-04" db="EMBL/GenBank/DDBJ databases">
        <authorList>
            <person name="Varghese N."/>
            <person name="Submissions S."/>
        </authorList>
    </citation>
    <scope>NUCLEOTIDE SEQUENCE [LARGE SCALE GENOMIC DNA]</scope>
    <source>
        <strain evidence="2">RKEM611</strain>
    </source>
</reference>
<accession>A0A1Y6B3Z1</accession>
<dbReference type="InterPro" id="IPR029058">
    <property type="entry name" value="AB_hydrolase_fold"/>
</dbReference>